<dbReference type="PRINTS" id="PR00344">
    <property type="entry name" value="BCTRLSENSOR"/>
</dbReference>
<comment type="catalytic activity">
    <reaction evidence="1">
        <text>ATP + protein L-histidine = ADP + protein N-phospho-L-histidine.</text>
        <dbReference type="EC" id="2.7.13.3"/>
    </reaction>
</comment>
<dbReference type="InterPro" id="IPR011006">
    <property type="entry name" value="CheY-like_superfamily"/>
</dbReference>
<dbReference type="SMART" id="SM00388">
    <property type="entry name" value="HisKA"/>
    <property type="match status" value="1"/>
</dbReference>
<dbReference type="PANTHER" id="PTHR45339:SF1">
    <property type="entry name" value="HYBRID SIGNAL TRANSDUCTION HISTIDINE KINASE J"/>
    <property type="match status" value="1"/>
</dbReference>
<dbReference type="Proteomes" id="UP000429232">
    <property type="component" value="Chromosome"/>
</dbReference>
<evidence type="ECO:0000313" key="5">
    <source>
        <dbReference type="EMBL" id="QQL49953.1"/>
    </source>
</evidence>
<dbReference type="Pfam" id="PF02518">
    <property type="entry name" value="HATPase_c"/>
    <property type="match status" value="1"/>
</dbReference>
<dbReference type="InterPro" id="IPR005467">
    <property type="entry name" value="His_kinase_dom"/>
</dbReference>
<dbReference type="SUPFAM" id="SSF55874">
    <property type="entry name" value="ATPase domain of HSP90 chaperone/DNA topoisomerase II/histidine kinase"/>
    <property type="match status" value="1"/>
</dbReference>
<dbReference type="SMART" id="SM00448">
    <property type="entry name" value="REC"/>
    <property type="match status" value="2"/>
</dbReference>
<proteinExistence type="predicted"/>
<dbReference type="AlphaFoldDB" id="A0A6I4HV39"/>
<dbReference type="InterPro" id="IPR003594">
    <property type="entry name" value="HATPase_dom"/>
</dbReference>
<dbReference type="InterPro" id="IPR036890">
    <property type="entry name" value="HATPase_C_sf"/>
</dbReference>
<protein>
    <recommendedName>
        <fullName evidence="2">histidine kinase</fullName>
        <ecNumber evidence="2">2.7.13.3</ecNumber>
    </recommendedName>
</protein>
<dbReference type="SUPFAM" id="SSF47384">
    <property type="entry name" value="Homodimeric domain of signal transducing histidine kinase"/>
    <property type="match status" value="1"/>
</dbReference>
<dbReference type="CDD" id="cd00082">
    <property type="entry name" value="HisKA"/>
    <property type="match status" value="1"/>
</dbReference>
<dbReference type="GO" id="GO:0000155">
    <property type="term" value="F:phosphorelay sensor kinase activity"/>
    <property type="evidence" value="ECO:0007669"/>
    <property type="project" value="InterPro"/>
</dbReference>
<evidence type="ECO:0000313" key="6">
    <source>
        <dbReference type="Proteomes" id="UP000429232"/>
    </source>
</evidence>
<dbReference type="EMBL" id="CP066775">
    <property type="protein sequence ID" value="QQL49953.1"/>
    <property type="molecule type" value="Genomic_DNA"/>
</dbReference>
<dbReference type="PROSITE" id="PS50110">
    <property type="entry name" value="RESPONSE_REGULATORY"/>
    <property type="match status" value="2"/>
</dbReference>
<organism evidence="5 6">
    <name type="scientific">Mucilaginibacter ginkgonis</name>
    <dbReference type="NCBI Taxonomy" id="2682091"/>
    <lineage>
        <taxon>Bacteria</taxon>
        <taxon>Pseudomonadati</taxon>
        <taxon>Bacteroidota</taxon>
        <taxon>Sphingobacteriia</taxon>
        <taxon>Sphingobacteriales</taxon>
        <taxon>Sphingobacteriaceae</taxon>
        <taxon>Mucilaginibacter</taxon>
    </lineage>
</organism>
<evidence type="ECO:0000256" key="3">
    <source>
        <dbReference type="ARBA" id="ARBA00022553"/>
    </source>
</evidence>
<dbReference type="KEGG" id="mgik:GO620_000440"/>
<evidence type="ECO:0000256" key="2">
    <source>
        <dbReference type="ARBA" id="ARBA00012438"/>
    </source>
</evidence>
<evidence type="ECO:0000256" key="4">
    <source>
        <dbReference type="ARBA" id="ARBA00023012"/>
    </source>
</evidence>
<dbReference type="Pfam" id="PF00072">
    <property type="entry name" value="Response_reg"/>
    <property type="match status" value="2"/>
</dbReference>
<dbReference type="RefSeq" id="WP_157523342.1">
    <property type="nucleotide sequence ID" value="NZ_CP066775.1"/>
</dbReference>
<dbReference type="InterPro" id="IPR036097">
    <property type="entry name" value="HisK_dim/P_sf"/>
</dbReference>
<dbReference type="PROSITE" id="PS50109">
    <property type="entry name" value="HIS_KIN"/>
    <property type="match status" value="1"/>
</dbReference>
<keyword evidence="4" id="KW-0902">Two-component regulatory system</keyword>
<dbReference type="InterPro" id="IPR004358">
    <property type="entry name" value="Sig_transdc_His_kin-like_C"/>
</dbReference>
<reference evidence="5 6" key="1">
    <citation type="submission" date="2020-12" db="EMBL/GenBank/DDBJ databases">
        <title>HMF7856_wgs.fasta genome submission.</title>
        <authorList>
            <person name="Kang H."/>
            <person name="Kim H."/>
            <person name="Joh K."/>
        </authorList>
    </citation>
    <scope>NUCLEOTIDE SEQUENCE [LARGE SCALE GENOMIC DNA]</scope>
    <source>
        <strain evidence="5 6">HMF7856</strain>
    </source>
</reference>
<sequence length="530" mass="59094">MNVINVVIVDDKADNVEMLAEALEREDISIFATTSSNDALSLCRNNKIDIAFIDINMPDLSGLQLLKLLQDSPATSQIMVVLITGYSSKSEDVVHGLLSGAVDYLIKPLDLHVITAKINSLIKLVVYQREINKKNEELKHYQEELIKTVEVSNKSKLVKENFLAKMSHEIRTPLNAIMGLTYVLKNMSLNDEQKGLVNLLEYSSNSLLGIVNDILEISKIDAGHVKINRIEIEITRLIDNICESTRPMALSKGLQLICEIDENVPKLIIADGLRLNQILINLINNAIKFTEKGIVKLGVKLTEKMDNKCFLTFAISDTGVGIPKEKLGTIFSRFEQIENNVKENFGGTGLGLAIVKKLAELKGGNIAVESKLGQGSTFTFSNWYVNTNNKLNSELNQIFQLNPLENIRILVVDDNAVNRIVTQKILSGWKISVDTADDGFMALDKLREYSYDLILMDIHMPKMNGLETTAIIRNEFPDNKKNVPIISYSSSVVESELQQAKEAGVNEFVLKPFLPEVLHKKISNLITSVP</sequence>
<dbReference type="CDD" id="cd00156">
    <property type="entry name" value="REC"/>
    <property type="match status" value="1"/>
</dbReference>
<dbReference type="Gene3D" id="3.40.50.2300">
    <property type="match status" value="2"/>
</dbReference>
<dbReference type="Pfam" id="PF00512">
    <property type="entry name" value="HisKA"/>
    <property type="match status" value="1"/>
</dbReference>
<dbReference type="PANTHER" id="PTHR45339">
    <property type="entry name" value="HYBRID SIGNAL TRANSDUCTION HISTIDINE KINASE J"/>
    <property type="match status" value="1"/>
</dbReference>
<dbReference type="Gene3D" id="1.10.287.130">
    <property type="match status" value="1"/>
</dbReference>
<dbReference type="SUPFAM" id="SSF52172">
    <property type="entry name" value="CheY-like"/>
    <property type="match status" value="2"/>
</dbReference>
<dbReference type="SMART" id="SM00387">
    <property type="entry name" value="HATPase_c"/>
    <property type="match status" value="1"/>
</dbReference>
<dbReference type="FunFam" id="3.30.565.10:FF:000010">
    <property type="entry name" value="Sensor histidine kinase RcsC"/>
    <property type="match status" value="1"/>
</dbReference>
<dbReference type="CDD" id="cd17546">
    <property type="entry name" value="REC_hyHK_CKI1_RcsC-like"/>
    <property type="match status" value="1"/>
</dbReference>
<dbReference type="InterPro" id="IPR001789">
    <property type="entry name" value="Sig_transdc_resp-reg_receiver"/>
</dbReference>
<gene>
    <name evidence="5" type="ORF">GO620_000440</name>
</gene>
<dbReference type="EC" id="2.7.13.3" evidence="2"/>
<accession>A0A6I4HV39</accession>
<name>A0A6I4HV39_9SPHI</name>
<keyword evidence="3" id="KW-0597">Phosphoprotein</keyword>
<dbReference type="CDD" id="cd16922">
    <property type="entry name" value="HATPase_EvgS-ArcB-TorS-like"/>
    <property type="match status" value="1"/>
</dbReference>
<keyword evidence="6" id="KW-1185">Reference proteome</keyword>
<dbReference type="InterPro" id="IPR003661">
    <property type="entry name" value="HisK_dim/P_dom"/>
</dbReference>
<dbReference type="Gene3D" id="3.30.565.10">
    <property type="entry name" value="Histidine kinase-like ATPase, C-terminal domain"/>
    <property type="match status" value="1"/>
</dbReference>
<evidence type="ECO:0000256" key="1">
    <source>
        <dbReference type="ARBA" id="ARBA00000085"/>
    </source>
</evidence>